<organism evidence="1 2">
    <name type="scientific">Altererythrobacter lutimaris</name>
    <dbReference type="NCBI Taxonomy" id="2743979"/>
    <lineage>
        <taxon>Bacteria</taxon>
        <taxon>Pseudomonadati</taxon>
        <taxon>Pseudomonadota</taxon>
        <taxon>Alphaproteobacteria</taxon>
        <taxon>Sphingomonadales</taxon>
        <taxon>Erythrobacteraceae</taxon>
        <taxon>Altererythrobacter</taxon>
    </lineage>
</organism>
<reference evidence="1 2" key="1">
    <citation type="submission" date="2020-06" db="EMBL/GenBank/DDBJ databases">
        <title>Altererythrobacter lutimaris sp. nov., a marine bacterium isolated from a tidal flat.</title>
        <authorList>
            <person name="Kim D."/>
            <person name="Yoo Y."/>
            <person name="Kim J.-J."/>
        </authorList>
    </citation>
    <scope>NUCLEOTIDE SEQUENCE [LARGE SCALE GENOMIC DNA]</scope>
    <source>
        <strain evidence="1 2">JGD-16</strain>
    </source>
</reference>
<dbReference type="RefSeq" id="WP_176272059.1">
    <property type="nucleotide sequence ID" value="NZ_JABWTA010000001.1"/>
</dbReference>
<dbReference type="AlphaFoldDB" id="A0A850H7H0"/>
<proteinExistence type="predicted"/>
<evidence type="ECO:0000313" key="1">
    <source>
        <dbReference type="EMBL" id="NVE93709.1"/>
    </source>
</evidence>
<accession>A0A850H7H0</accession>
<protein>
    <recommendedName>
        <fullName evidence="3">Lipoprotein</fullName>
    </recommendedName>
</protein>
<name>A0A850H7H0_9SPHN</name>
<evidence type="ECO:0008006" key="3">
    <source>
        <dbReference type="Google" id="ProtNLM"/>
    </source>
</evidence>
<keyword evidence="2" id="KW-1185">Reference proteome</keyword>
<dbReference type="EMBL" id="JABWTA010000001">
    <property type="protein sequence ID" value="NVE93709.1"/>
    <property type="molecule type" value="Genomic_DNA"/>
</dbReference>
<sequence length="139" mass="14941">MNFRHVAAFVAGLALVGCSGDKSDSDTEPFLPRELARQPIHHQLVDSLVDSFDAPSCLDARLRYAGRVNVGESVFHQRRFDAPDKCLSELQSAAAHLGFAEGKAGGLSGDVIDGTFERLRFGEDAGIGPGNLVWEVDVT</sequence>
<comment type="caution">
    <text evidence="1">The sequence shown here is derived from an EMBL/GenBank/DDBJ whole genome shotgun (WGS) entry which is preliminary data.</text>
</comment>
<dbReference type="PROSITE" id="PS51257">
    <property type="entry name" value="PROKAR_LIPOPROTEIN"/>
    <property type="match status" value="1"/>
</dbReference>
<dbReference type="Proteomes" id="UP000546031">
    <property type="component" value="Unassembled WGS sequence"/>
</dbReference>
<gene>
    <name evidence="1" type="ORF">HUO12_02240</name>
</gene>
<evidence type="ECO:0000313" key="2">
    <source>
        <dbReference type="Proteomes" id="UP000546031"/>
    </source>
</evidence>